<dbReference type="InterPro" id="IPR002110">
    <property type="entry name" value="Ankyrin_rpt"/>
</dbReference>
<dbReference type="SMART" id="SM00248">
    <property type="entry name" value="ANK"/>
    <property type="match status" value="7"/>
</dbReference>
<dbReference type="Pfam" id="PF13857">
    <property type="entry name" value="Ank_5"/>
    <property type="match status" value="1"/>
</dbReference>
<dbReference type="SUPFAM" id="SSF48403">
    <property type="entry name" value="Ankyrin repeat"/>
    <property type="match status" value="1"/>
</dbReference>
<organism evidence="4 5">
    <name type="scientific">Apodospora peruviana</name>
    <dbReference type="NCBI Taxonomy" id="516989"/>
    <lineage>
        <taxon>Eukaryota</taxon>
        <taxon>Fungi</taxon>
        <taxon>Dikarya</taxon>
        <taxon>Ascomycota</taxon>
        <taxon>Pezizomycotina</taxon>
        <taxon>Sordariomycetes</taxon>
        <taxon>Sordariomycetidae</taxon>
        <taxon>Sordariales</taxon>
        <taxon>Lasiosphaeriaceae</taxon>
        <taxon>Apodospora</taxon>
    </lineage>
</organism>
<dbReference type="Proteomes" id="UP001283341">
    <property type="component" value="Unassembled WGS sequence"/>
</dbReference>
<keyword evidence="5" id="KW-1185">Reference proteome</keyword>
<comment type="caution">
    <text evidence="4">The sequence shown here is derived from an EMBL/GenBank/DDBJ whole genome shotgun (WGS) entry which is preliminary data.</text>
</comment>
<evidence type="ECO:0000313" key="4">
    <source>
        <dbReference type="EMBL" id="KAK3326022.1"/>
    </source>
</evidence>
<dbReference type="GO" id="GO:0005634">
    <property type="term" value="C:nucleus"/>
    <property type="evidence" value="ECO:0007669"/>
    <property type="project" value="TreeGrafter"/>
</dbReference>
<proteinExistence type="predicted"/>
<accession>A0AAE0IJN8</accession>
<dbReference type="InterPro" id="IPR050776">
    <property type="entry name" value="Ank_Repeat/CDKN_Inhibitor"/>
</dbReference>
<dbReference type="Gene3D" id="1.25.40.20">
    <property type="entry name" value="Ankyrin repeat-containing domain"/>
    <property type="match status" value="2"/>
</dbReference>
<gene>
    <name evidence="4" type="ORF">B0H66DRAFT_637367</name>
</gene>
<dbReference type="InterPro" id="IPR036770">
    <property type="entry name" value="Ankyrin_rpt-contain_sf"/>
</dbReference>
<evidence type="ECO:0000256" key="2">
    <source>
        <dbReference type="ARBA" id="ARBA00023043"/>
    </source>
</evidence>
<dbReference type="AlphaFoldDB" id="A0AAE0IJN8"/>
<reference evidence="4" key="2">
    <citation type="submission" date="2023-06" db="EMBL/GenBank/DDBJ databases">
        <authorList>
            <consortium name="Lawrence Berkeley National Laboratory"/>
            <person name="Haridas S."/>
            <person name="Hensen N."/>
            <person name="Bonometti L."/>
            <person name="Westerberg I."/>
            <person name="Brannstrom I.O."/>
            <person name="Guillou S."/>
            <person name="Cros-Aarteil S."/>
            <person name="Calhoun S."/>
            <person name="Kuo A."/>
            <person name="Mondo S."/>
            <person name="Pangilinan J."/>
            <person name="Riley R."/>
            <person name="Labutti K."/>
            <person name="Andreopoulos B."/>
            <person name="Lipzen A."/>
            <person name="Chen C."/>
            <person name="Yanf M."/>
            <person name="Daum C."/>
            <person name="Ng V."/>
            <person name="Clum A."/>
            <person name="Steindorff A."/>
            <person name="Ohm R."/>
            <person name="Martin F."/>
            <person name="Silar P."/>
            <person name="Natvig D."/>
            <person name="Lalanne C."/>
            <person name="Gautier V."/>
            <person name="Ament-Velasquez S.L."/>
            <person name="Kruys A."/>
            <person name="Hutchinson M.I."/>
            <person name="Powell A.J."/>
            <person name="Barry K."/>
            <person name="Miller A.N."/>
            <person name="Grigoriev I.V."/>
            <person name="Debuchy R."/>
            <person name="Gladieux P."/>
            <person name="Thoren M.H."/>
            <person name="Johannesson H."/>
        </authorList>
    </citation>
    <scope>NUCLEOTIDE SEQUENCE</scope>
    <source>
        <strain evidence="4">CBS 118394</strain>
    </source>
</reference>
<keyword evidence="2 3" id="KW-0040">ANK repeat</keyword>
<evidence type="ECO:0000313" key="5">
    <source>
        <dbReference type="Proteomes" id="UP001283341"/>
    </source>
</evidence>
<reference evidence="4" key="1">
    <citation type="journal article" date="2023" name="Mol. Phylogenet. Evol.">
        <title>Genome-scale phylogeny and comparative genomics of the fungal order Sordariales.</title>
        <authorList>
            <person name="Hensen N."/>
            <person name="Bonometti L."/>
            <person name="Westerberg I."/>
            <person name="Brannstrom I.O."/>
            <person name="Guillou S."/>
            <person name="Cros-Aarteil S."/>
            <person name="Calhoun S."/>
            <person name="Haridas S."/>
            <person name="Kuo A."/>
            <person name="Mondo S."/>
            <person name="Pangilinan J."/>
            <person name="Riley R."/>
            <person name="LaButti K."/>
            <person name="Andreopoulos B."/>
            <person name="Lipzen A."/>
            <person name="Chen C."/>
            <person name="Yan M."/>
            <person name="Daum C."/>
            <person name="Ng V."/>
            <person name="Clum A."/>
            <person name="Steindorff A."/>
            <person name="Ohm R.A."/>
            <person name="Martin F."/>
            <person name="Silar P."/>
            <person name="Natvig D.O."/>
            <person name="Lalanne C."/>
            <person name="Gautier V."/>
            <person name="Ament-Velasquez S.L."/>
            <person name="Kruys A."/>
            <person name="Hutchinson M.I."/>
            <person name="Powell A.J."/>
            <person name="Barry K."/>
            <person name="Miller A.N."/>
            <person name="Grigoriev I.V."/>
            <person name="Debuchy R."/>
            <person name="Gladieux P."/>
            <person name="Hiltunen Thoren M."/>
            <person name="Johannesson H."/>
        </authorList>
    </citation>
    <scope>NUCLEOTIDE SEQUENCE</scope>
    <source>
        <strain evidence="4">CBS 118394</strain>
    </source>
</reference>
<sequence>MLTQRLVEAAAENDSCGNDIISDFVKRGGGPYKITDQIIRIAASNPMPLRENPRAEALVMACRHSTKAAEMLLEHGASANIEDGTLYDPTPLGNAVHTGRAETVRLLIQHGASINRQDLRWRTPLLLAAQTGSLTIVRELLKCGQVDVNLPDDQNNTPFLNTVTSGRLDIIDALLTHSALHLDWSDLDTALRWGARLGHLAVVDILIGKWGAQVNSTSRSGQTALIWAAQFGHVAVVERLIDNWGAGVNVSGANGRTALMLAAKEGHSAVVDVLLKHEPTDRCLLYYENYGDGNCQCHRSTWTP</sequence>
<feature type="repeat" description="ANK" evidence="3">
    <location>
        <begin position="254"/>
        <end position="277"/>
    </location>
</feature>
<dbReference type="PROSITE" id="PS50088">
    <property type="entry name" value="ANK_REPEAT"/>
    <property type="match status" value="2"/>
</dbReference>
<evidence type="ECO:0000256" key="1">
    <source>
        <dbReference type="ARBA" id="ARBA00022737"/>
    </source>
</evidence>
<dbReference type="Pfam" id="PF12796">
    <property type="entry name" value="Ank_2"/>
    <property type="match status" value="1"/>
</dbReference>
<evidence type="ECO:0000256" key="3">
    <source>
        <dbReference type="PROSITE-ProRule" id="PRU00023"/>
    </source>
</evidence>
<dbReference type="PANTHER" id="PTHR24201">
    <property type="entry name" value="ANK_REP_REGION DOMAIN-CONTAINING PROTEIN"/>
    <property type="match status" value="1"/>
</dbReference>
<feature type="repeat" description="ANK" evidence="3">
    <location>
        <begin position="87"/>
        <end position="119"/>
    </location>
</feature>
<protein>
    <submittedName>
        <fullName evidence="4">Ankyrin repeat-containing domain protein</fullName>
    </submittedName>
</protein>
<dbReference type="PROSITE" id="PS50297">
    <property type="entry name" value="ANK_REP_REGION"/>
    <property type="match status" value="2"/>
</dbReference>
<keyword evidence="1" id="KW-0677">Repeat</keyword>
<dbReference type="PANTHER" id="PTHR24201:SF16">
    <property type="entry name" value="ANKYRIN-1-LIKE-RELATED"/>
    <property type="match status" value="1"/>
</dbReference>
<name>A0AAE0IJN8_9PEZI</name>
<dbReference type="EMBL" id="JAUEDM010000002">
    <property type="protein sequence ID" value="KAK3326022.1"/>
    <property type="molecule type" value="Genomic_DNA"/>
</dbReference>